<dbReference type="InterPro" id="IPR016147">
    <property type="entry name" value="Pili_assmbl_chaperone_N"/>
</dbReference>
<dbReference type="STRING" id="1806892.AZH43_02040"/>
<dbReference type="SUPFAM" id="SSF49354">
    <property type="entry name" value="PapD-like"/>
    <property type="match status" value="1"/>
</dbReference>
<comment type="caution">
    <text evidence="9">The sequence shown here is derived from an EMBL/GenBank/DDBJ whole genome shotgun (WGS) entry which is preliminary data.</text>
</comment>
<dbReference type="OrthoDB" id="9131059at2"/>
<evidence type="ECO:0000313" key="10">
    <source>
        <dbReference type="Proteomes" id="UP000076276"/>
    </source>
</evidence>
<dbReference type="PANTHER" id="PTHR30251">
    <property type="entry name" value="PILUS ASSEMBLY CHAPERONE"/>
    <property type="match status" value="1"/>
</dbReference>
<comment type="similarity">
    <text evidence="2">Belongs to the periplasmic pilus chaperone family.</text>
</comment>
<dbReference type="EMBL" id="LUAW01000023">
    <property type="protein sequence ID" value="KYQ71653.1"/>
    <property type="molecule type" value="Genomic_DNA"/>
</dbReference>
<evidence type="ECO:0000256" key="2">
    <source>
        <dbReference type="ARBA" id="ARBA00007399"/>
    </source>
</evidence>
<dbReference type="AlphaFoldDB" id="A0A151Y0T2"/>
<dbReference type="PANTHER" id="PTHR30251:SF2">
    <property type="entry name" value="FIMBRIAL CHAPERONE YADV-RELATED"/>
    <property type="match status" value="1"/>
</dbReference>
<evidence type="ECO:0000256" key="6">
    <source>
        <dbReference type="SAM" id="SignalP"/>
    </source>
</evidence>
<reference evidence="9 10" key="1">
    <citation type="submission" date="2016-03" db="EMBL/GenBank/DDBJ databases">
        <title>Acinetobacter genomospecies 28 strain ANC 4149.</title>
        <authorList>
            <person name="Radolfova-Krizova L."/>
            <person name="Nemec A."/>
        </authorList>
    </citation>
    <scope>NUCLEOTIDE SEQUENCE [LARGE SCALE GENOMIC DNA]</scope>
    <source>
        <strain evidence="9 10">ANC 4149</strain>
    </source>
</reference>
<organism evidence="9 10">
    <name type="scientific">Acinetobacter pragensis</name>
    <dbReference type="NCBI Taxonomy" id="1806892"/>
    <lineage>
        <taxon>Bacteria</taxon>
        <taxon>Pseudomonadati</taxon>
        <taxon>Pseudomonadota</taxon>
        <taxon>Gammaproteobacteria</taxon>
        <taxon>Moraxellales</taxon>
        <taxon>Moraxellaceae</taxon>
        <taxon>Acinetobacter</taxon>
    </lineage>
</organism>
<evidence type="ECO:0000256" key="5">
    <source>
        <dbReference type="ARBA" id="ARBA00023186"/>
    </source>
</evidence>
<protein>
    <recommendedName>
        <fullName evidence="11">Pilus assembly protein</fullName>
    </recommendedName>
</protein>
<evidence type="ECO:0008006" key="11">
    <source>
        <dbReference type="Google" id="ProtNLM"/>
    </source>
</evidence>
<dbReference type="InterPro" id="IPR016148">
    <property type="entry name" value="Pili_assmbl_chaperone_C"/>
</dbReference>
<dbReference type="InterPro" id="IPR036316">
    <property type="entry name" value="Pili_assmbl_chap_C_dom_sf"/>
</dbReference>
<feature type="domain" description="Pili assembly chaperone C-terminal" evidence="8">
    <location>
        <begin position="163"/>
        <end position="224"/>
    </location>
</feature>
<dbReference type="Proteomes" id="UP000076276">
    <property type="component" value="Unassembled WGS sequence"/>
</dbReference>
<feature type="signal peptide" evidence="6">
    <location>
        <begin position="1"/>
        <end position="23"/>
    </location>
</feature>
<dbReference type="GO" id="GO:0071555">
    <property type="term" value="P:cell wall organization"/>
    <property type="evidence" value="ECO:0007669"/>
    <property type="project" value="InterPro"/>
</dbReference>
<dbReference type="Pfam" id="PF02753">
    <property type="entry name" value="PapD_C"/>
    <property type="match status" value="1"/>
</dbReference>
<keyword evidence="10" id="KW-1185">Reference proteome</keyword>
<name>A0A151Y0T2_9GAMM</name>
<comment type="subcellular location">
    <subcellularLocation>
        <location evidence="1">Periplasm</location>
    </subcellularLocation>
</comment>
<dbReference type="GO" id="GO:0030288">
    <property type="term" value="C:outer membrane-bounded periplasmic space"/>
    <property type="evidence" value="ECO:0007669"/>
    <property type="project" value="InterPro"/>
</dbReference>
<evidence type="ECO:0000313" key="9">
    <source>
        <dbReference type="EMBL" id="KYQ71653.1"/>
    </source>
</evidence>
<dbReference type="Gene3D" id="2.60.40.10">
    <property type="entry name" value="Immunoglobulins"/>
    <property type="match status" value="2"/>
</dbReference>
<dbReference type="InterPro" id="IPR008962">
    <property type="entry name" value="PapD-like_sf"/>
</dbReference>
<sequence>MRLNLSVLAVILSGLAFASPSYAAIQAMASRVIYSSENKAATLTLKNNASKAYIVQTWLEPGEDKTAISKVPFIVTPPLIKIEPQKESVLRFIYSGTGLPTDRESQVWINVQEIPPKPEEENTLQLAVRSKIKLFYRPQQIEMDLPEAVKKLQWSLENGTLKLKNNSPLFITIGDLTLGKNDKPISQMQRDMVPPFQSIDVLNHIPNTIKSLQFTYINDYGGNTEMPEVILK</sequence>
<evidence type="ECO:0000256" key="4">
    <source>
        <dbReference type="ARBA" id="ARBA00022764"/>
    </source>
</evidence>
<evidence type="ECO:0000259" key="7">
    <source>
        <dbReference type="Pfam" id="PF00345"/>
    </source>
</evidence>
<keyword evidence="4" id="KW-0574">Periplasm</keyword>
<dbReference type="InterPro" id="IPR050643">
    <property type="entry name" value="Periplasmic_pilus_chap"/>
</dbReference>
<evidence type="ECO:0000259" key="8">
    <source>
        <dbReference type="Pfam" id="PF02753"/>
    </source>
</evidence>
<proteinExistence type="inferred from homology"/>
<gene>
    <name evidence="9" type="ORF">AZH43_02040</name>
</gene>
<dbReference type="RefSeq" id="WP_067669468.1">
    <property type="nucleotide sequence ID" value="NZ_CBCSIK010000006.1"/>
</dbReference>
<feature type="chain" id="PRO_5007592113" description="Pilus assembly protein" evidence="6">
    <location>
        <begin position="24"/>
        <end position="232"/>
    </location>
</feature>
<dbReference type="InterPro" id="IPR013783">
    <property type="entry name" value="Ig-like_fold"/>
</dbReference>
<evidence type="ECO:0000256" key="3">
    <source>
        <dbReference type="ARBA" id="ARBA00022729"/>
    </source>
</evidence>
<dbReference type="SUPFAM" id="SSF49584">
    <property type="entry name" value="Periplasmic chaperone C-domain"/>
    <property type="match status" value="1"/>
</dbReference>
<feature type="domain" description="Pili assembly chaperone N-terminal" evidence="7">
    <location>
        <begin position="25"/>
        <end position="141"/>
    </location>
</feature>
<keyword evidence="3 6" id="KW-0732">Signal</keyword>
<dbReference type="Pfam" id="PF00345">
    <property type="entry name" value="PapD_N"/>
    <property type="match status" value="1"/>
</dbReference>
<accession>A0A151Y0T2</accession>
<dbReference type="PRINTS" id="PR00969">
    <property type="entry name" value="CHAPERONPILI"/>
</dbReference>
<keyword evidence="5" id="KW-0143">Chaperone</keyword>
<evidence type="ECO:0000256" key="1">
    <source>
        <dbReference type="ARBA" id="ARBA00004418"/>
    </source>
</evidence>
<dbReference type="InterPro" id="IPR001829">
    <property type="entry name" value="Pili_assmbl_chaperone_bac"/>
</dbReference>